<keyword evidence="3" id="KW-1185">Reference proteome</keyword>
<dbReference type="GO" id="GO:0005769">
    <property type="term" value="C:early endosome"/>
    <property type="evidence" value="ECO:0007669"/>
    <property type="project" value="TreeGrafter"/>
</dbReference>
<dbReference type="GO" id="GO:0001881">
    <property type="term" value="P:receptor recycling"/>
    <property type="evidence" value="ECO:0007669"/>
    <property type="project" value="TreeGrafter"/>
</dbReference>
<dbReference type="GO" id="GO:0042147">
    <property type="term" value="P:retrograde transport, endosome to Golgi"/>
    <property type="evidence" value="ECO:0007669"/>
    <property type="project" value="TreeGrafter"/>
</dbReference>
<dbReference type="OMA" id="ENTWKAD"/>
<evidence type="ECO:0000313" key="2">
    <source>
        <dbReference type="EMBL" id="ESO82434.1"/>
    </source>
</evidence>
<dbReference type="GO" id="GO:0005829">
    <property type="term" value="C:cytosol"/>
    <property type="evidence" value="ECO:0007669"/>
    <property type="project" value="GOC"/>
</dbReference>
<name>V4B2A9_LOTGI</name>
<dbReference type="CTD" id="20253251"/>
<gene>
    <name evidence="2" type="ORF">LOTGIDRAFT_98681</name>
</gene>
<dbReference type="GO" id="GO:0055037">
    <property type="term" value="C:recycling endosome"/>
    <property type="evidence" value="ECO:0007669"/>
    <property type="project" value="TreeGrafter"/>
</dbReference>
<evidence type="ECO:0000259" key="1">
    <source>
        <dbReference type="PROSITE" id="PS50003"/>
    </source>
</evidence>
<protein>
    <recommendedName>
        <fullName evidence="1">PH domain-containing protein</fullName>
    </recommendedName>
</protein>
<dbReference type="Proteomes" id="UP000030746">
    <property type="component" value="Unassembled WGS sequence"/>
</dbReference>
<dbReference type="KEGG" id="lgi:LOTGIDRAFT_98681"/>
<dbReference type="STRING" id="225164.V4B2A9"/>
<feature type="non-terminal residue" evidence="2">
    <location>
        <position position="128"/>
    </location>
</feature>
<dbReference type="CDD" id="cd13288">
    <property type="entry name" value="PH_Ses"/>
    <property type="match status" value="1"/>
</dbReference>
<proteinExistence type="predicted"/>
<dbReference type="HOGENOM" id="CLU_060423_2_1_1"/>
<dbReference type="PROSITE" id="PS50003">
    <property type="entry name" value="PH_DOMAIN"/>
    <property type="match status" value="1"/>
</dbReference>
<accession>V4B2A9</accession>
<dbReference type="InterPro" id="IPR001849">
    <property type="entry name" value="PH_domain"/>
</dbReference>
<dbReference type="Gene3D" id="2.30.29.30">
    <property type="entry name" value="Pleckstrin-homology domain (PH domain)/Phosphotyrosine-binding domain (PTB)"/>
    <property type="match status" value="1"/>
</dbReference>
<dbReference type="GeneID" id="20253251"/>
<dbReference type="SMART" id="SM00233">
    <property type="entry name" value="PH"/>
    <property type="match status" value="1"/>
</dbReference>
<feature type="non-terminal residue" evidence="2">
    <location>
        <position position="1"/>
    </location>
</feature>
<dbReference type="OrthoDB" id="10261837at2759"/>
<dbReference type="GO" id="GO:0005802">
    <property type="term" value="C:trans-Golgi network"/>
    <property type="evidence" value="ECO:0007669"/>
    <property type="project" value="TreeGrafter"/>
</dbReference>
<feature type="domain" description="PH" evidence="1">
    <location>
        <begin position="15"/>
        <end position="111"/>
    </location>
</feature>
<dbReference type="EMBL" id="KB203918">
    <property type="protein sequence ID" value="ESO82434.1"/>
    <property type="molecule type" value="Genomic_DNA"/>
</dbReference>
<dbReference type="PANTHER" id="PTHR22902:SF53">
    <property type="entry name" value="INOSITOL PHOSPHATASE INTERACTING PROTEIN, ISOFORM A"/>
    <property type="match status" value="1"/>
</dbReference>
<dbReference type="InterPro" id="IPR045188">
    <property type="entry name" value="Boi1/Boi2-like"/>
</dbReference>
<dbReference type="Pfam" id="PF00169">
    <property type="entry name" value="PH"/>
    <property type="match status" value="1"/>
</dbReference>
<dbReference type="SUPFAM" id="SSF50729">
    <property type="entry name" value="PH domain-like"/>
    <property type="match status" value="1"/>
</dbReference>
<dbReference type="AlphaFoldDB" id="V4B2A9"/>
<dbReference type="FunFam" id="2.30.29.30:FF:000378">
    <property type="entry name" value="Uncharacterized protein, isoform A"/>
    <property type="match status" value="1"/>
</dbReference>
<dbReference type="PANTHER" id="PTHR22902">
    <property type="entry name" value="SESQUIPEDALIAN"/>
    <property type="match status" value="1"/>
</dbReference>
<reference evidence="2 3" key="1">
    <citation type="journal article" date="2013" name="Nature">
        <title>Insights into bilaterian evolution from three spiralian genomes.</title>
        <authorList>
            <person name="Simakov O."/>
            <person name="Marletaz F."/>
            <person name="Cho S.J."/>
            <person name="Edsinger-Gonzales E."/>
            <person name="Havlak P."/>
            <person name="Hellsten U."/>
            <person name="Kuo D.H."/>
            <person name="Larsson T."/>
            <person name="Lv J."/>
            <person name="Arendt D."/>
            <person name="Savage R."/>
            <person name="Osoegawa K."/>
            <person name="de Jong P."/>
            <person name="Grimwood J."/>
            <person name="Chapman J.A."/>
            <person name="Shapiro H."/>
            <person name="Aerts A."/>
            <person name="Otillar R.P."/>
            <person name="Terry A.Y."/>
            <person name="Boore J.L."/>
            <person name="Grigoriev I.V."/>
            <person name="Lindberg D.R."/>
            <person name="Seaver E.C."/>
            <person name="Weisblat D.A."/>
            <person name="Putnam N.H."/>
            <person name="Rokhsar D.S."/>
        </authorList>
    </citation>
    <scope>NUCLEOTIDE SEQUENCE [LARGE SCALE GENOMIC DNA]</scope>
</reference>
<evidence type="ECO:0000313" key="3">
    <source>
        <dbReference type="Proteomes" id="UP000030746"/>
    </source>
</evidence>
<organism evidence="2 3">
    <name type="scientific">Lottia gigantea</name>
    <name type="common">Giant owl limpet</name>
    <dbReference type="NCBI Taxonomy" id="225164"/>
    <lineage>
        <taxon>Eukaryota</taxon>
        <taxon>Metazoa</taxon>
        <taxon>Spiralia</taxon>
        <taxon>Lophotrochozoa</taxon>
        <taxon>Mollusca</taxon>
        <taxon>Gastropoda</taxon>
        <taxon>Patellogastropoda</taxon>
        <taxon>Lottioidea</taxon>
        <taxon>Lottiidae</taxon>
        <taxon>Lottia</taxon>
    </lineage>
</organism>
<dbReference type="RefSeq" id="XP_009066937.1">
    <property type="nucleotide sequence ID" value="XM_009068689.1"/>
</dbReference>
<dbReference type="InterPro" id="IPR011993">
    <property type="entry name" value="PH-like_dom_sf"/>
</dbReference>
<dbReference type="GO" id="GO:0007032">
    <property type="term" value="P:endosome organization"/>
    <property type="evidence" value="ECO:0007669"/>
    <property type="project" value="TreeGrafter"/>
</dbReference>
<sequence length="128" mass="14408">INEKGLALYAGSGTPADKEGYLLKKGEVNKGFQKRWFVLKGNLLFYYDKKGDREPIGMIALEGCTIELDENSDNFTFQIAFAPAGCRTYIISAESQELMESWMKALSCAGYDYVRLMVSELQNQLNDL</sequence>